<reference evidence="3" key="1">
    <citation type="journal article" date="2018" name="Genome Biol.">
        <title>SKESA: strategic k-mer extension for scrupulous assemblies.</title>
        <authorList>
            <person name="Souvorov A."/>
            <person name="Agarwala R."/>
            <person name="Lipman D.J."/>
        </authorList>
    </citation>
    <scope>NUCLEOTIDE SEQUENCE</scope>
    <source>
        <strain evidence="3">RS189</strain>
    </source>
</reference>
<dbReference type="InterPro" id="IPR000468">
    <property type="entry name" value="Barstar"/>
</dbReference>
<dbReference type="Proteomes" id="UP000867745">
    <property type="component" value="Unassembled WGS sequence"/>
</dbReference>
<dbReference type="EMBL" id="DACUGV010000006">
    <property type="protein sequence ID" value="HAT7594041.1"/>
    <property type="molecule type" value="Genomic_DNA"/>
</dbReference>
<feature type="domain" description="Barstar (barnase inhibitor)" evidence="2">
    <location>
        <begin position="2"/>
        <end position="94"/>
    </location>
</feature>
<evidence type="ECO:0000259" key="2">
    <source>
        <dbReference type="Pfam" id="PF01337"/>
    </source>
</evidence>
<evidence type="ECO:0000313" key="3">
    <source>
        <dbReference type="EMBL" id="HAT7594041.1"/>
    </source>
</evidence>
<gene>
    <name evidence="3" type="ORF">JAW44_003829</name>
</gene>
<organism evidence="3 4">
    <name type="scientific">Citrobacter werkmanii</name>
    <dbReference type="NCBI Taxonomy" id="67827"/>
    <lineage>
        <taxon>Bacteria</taxon>
        <taxon>Pseudomonadati</taxon>
        <taxon>Pseudomonadota</taxon>
        <taxon>Gammaproteobacteria</taxon>
        <taxon>Enterobacterales</taxon>
        <taxon>Enterobacteriaceae</taxon>
        <taxon>Citrobacter</taxon>
        <taxon>Citrobacter freundii complex</taxon>
    </lineage>
</organism>
<dbReference type="InterPro" id="IPR035905">
    <property type="entry name" value="Barstar-like_sf"/>
</dbReference>
<dbReference type="AlphaFoldDB" id="A0AA37ZCY4"/>
<dbReference type="SUPFAM" id="SSF52038">
    <property type="entry name" value="Barstar-related"/>
    <property type="match status" value="1"/>
</dbReference>
<sequence length="96" mass="11645">MKKIILDGDIQRNPIDIYKLFSNEFYFGPYFGNNPDALFDFMTPIDSDDKPVVIYWYNSEVFKCHYPKEFEQLIFVFNKICDFENKDKEEFQFNIL</sequence>
<evidence type="ECO:0000256" key="1">
    <source>
        <dbReference type="ARBA" id="ARBA00006845"/>
    </source>
</evidence>
<protein>
    <submittedName>
        <fullName evidence="3">Barstar family protein</fullName>
    </submittedName>
</protein>
<comment type="caution">
    <text evidence="3">The sequence shown here is derived from an EMBL/GenBank/DDBJ whole genome shotgun (WGS) entry which is preliminary data.</text>
</comment>
<reference evidence="3" key="2">
    <citation type="submission" date="2020-11" db="EMBL/GenBank/DDBJ databases">
        <authorList>
            <consortium name="NCBI Pathogen Detection Project"/>
        </authorList>
    </citation>
    <scope>NUCLEOTIDE SEQUENCE</scope>
    <source>
        <strain evidence="3">RS189</strain>
    </source>
</reference>
<dbReference type="Pfam" id="PF01337">
    <property type="entry name" value="Barstar"/>
    <property type="match status" value="1"/>
</dbReference>
<comment type="similarity">
    <text evidence="1">Belongs to the barstar family.</text>
</comment>
<dbReference type="Gene3D" id="3.30.370.10">
    <property type="entry name" value="Barstar-like"/>
    <property type="match status" value="1"/>
</dbReference>
<proteinExistence type="inferred from homology"/>
<name>A0AA37ZCY4_9ENTR</name>
<accession>A0AA37ZCY4</accession>
<dbReference type="RefSeq" id="WP_137365693.1">
    <property type="nucleotide sequence ID" value="NZ_JAYMFA010000001.1"/>
</dbReference>
<evidence type="ECO:0000313" key="4">
    <source>
        <dbReference type="Proteomes" id="UP000867745"/>
    </source>
</evidence>